<dbReference type="AlphaFoldDB" id="A0AAD7RZP8"/>
<evidence type="ECO:0000313" key="3">
    <source>
        <dbReference type="Proteomes" id="UP001221898"/>
    </source>
</evidence>
<gene>
    <name evidence="2" type="ORF">AAFF_G00062590</name>
</gene>
<reference evidence="2" key="1">
    <citation type="journal article" date="2023" name="Science">
        <title>Genome structures resolve the early diversification of teleost fishes.</title>
        <authorList>
            <person name="Parey E."/>
            <person name="Louis A."/>
            <person name="Montfort J."/>
            <person name="Bouchez O."/>
            <person name="Roques C."/>
            <person name="Iampietro C."/>
            <person name="Lluch J."/>
            <person name="Castinel A."/>
            <person name="Donnadieu C."/>
            <person name="Desvignes T."/>
            <person name="Floi Bucao C."/>
            <person name="Jouanno E."/>
            <person name="Wen M."/>
            <person name="Mejri S."/>
            <person name="Dirks R."/>
            <person name="Jansen H."/>
            <person name="Henkel C."/>
            <person name="Chen W.J."/>
            <person name="Zahm M."/>
            <person name="Cabau C."/>
            <person name="Klopp C."/>
            <person name="Thompson A.W."/>
            <person name="Robinson-Rechavi M."/>
            <person name="Braasch I."/>
            <person name="Lecointre G."/>
            <person name="Bobe J."/>
            <person name="Postlethwait J.H."/>
            <person name="Berthelot C."/>
            <person name="Roest Crollius H."/>
            <person name="Guiguen Y."/>
        </authorList>
    </citation>
    <scope>NUCLEOTIDE SEQUENCE</scope>
    <source>
        <strain evidence="2">NC1722</strain>
    </source>
</reference>
<protein>
    <submittedName>
        <fullName evidence="2">Uncharacterized protein</fullName>
    </submittedName>
</protein>
<evidence type="ECO:0000256" key="1">
    <source>
        <dbReference type="SAM" id="MobiDB-lite"/>
    </source>
</evidence>
<sequence>MWKLEEQAGEPQCGVLTRQHKALGVQPLPTPAPADTQALLSEPQPRRRNPPALPLAQSRHRPSHMEPGAGQPSRHPPPPHSAASTFCHSLFE</sequence>
<comment type="caution">
    <text evidence="2">The sequence shown here is derived from an EMBL/GenBank/DDBJ whole genome shotgun (WGS) entry which is preliminary data.</text>
</comment>
<accession>A0AAD7RZP8</accession>
<proteinExistence type="predicted"/>
<evidence type="ECO:0000313" key="2">
    <source>
        <dbReference type="EMBL" id="KAJ8393187.1"/>
    </source>
</evidence>
<dbReference type="EMBL" id="JAINUG010000139">
    <property type="protein sequence ID" value="KAJ8393187.1"/>
    <property type="molecule type" value="Genomic_DNA"/>
</dbReference>
<keyword evidence="3" id="KW-1185">Reference proteome</keyword>
<feature type="region of interest" description="Disordered" evidence="1">
    <location>
        <begin position="24"/>
        <end position="92"/>
    </location>
</feature>
<organism evidence="2 3">
    <name type="scientific">Aldrovandia affinis</name>
    <dbReference type="NCBI Taxonomy" id="143900"/>
    <lineage>
        <taxon>Eukaryota</taxon>
        <taxon>Metazoa</taxon>
        <taxon>Chordata</taxon>
        <taxon>Craniata</taxon>
        <taxon>Vertebrata</taxon>
        <taxon>Euteleostomi</taxon>
        <taxon>Actinopterygii</taxon>
        <taxon>Neopterygii</taxon>
        <taxon>Teleostei</taxon>
        <taxon>Notacanthiformes</taxon>
        <taxon>Halosauridae</taxon>
        <taxon>Aldrovandia</taxon>
    </lineage>
</organism>
<name>A0AAD7RZP8_9TELE</name>
<dbReference type="Proteomes" id="UP001221898">
    <property type="component" value="Unassembled WGS sequence"/>
</dbReference>